<dbReference type="Proteomes" id="UP001289374">
    <property type="component" value="Unassembled WGS sequence"/>
</dbReference>
<dbReference type="Pfam" id="PF14244">
    <property type="entry name" value="Retrotran_gag_3"/>
    <property type="match status" value="1"/>
</dbReference>
<evidence type="ECO:0000313" key="4">
    <source>
        <dbReference type="Proteomes" id="UP001289374"/>
    </source>
</evidence>
<evidence type="ECO:0000259" key="2">
    <source>
        <dbReference type="Pfam" id="PF14244"/>
    </source>
</evidence>
<dbReference type="InterPro" id="IPR043502">
    <property type="entry name" value="DNA/RNA_pol_sf"/>
</dbReference>
<dbReference type="InterPro" id="IPR013103">
    <property type="entry name" value="RVT_2"/>
</dbReference>
<dbReference type="InterPro" id="IPR029472">
    <property type="entry name" value="Copia-like_N"/>
</dbReference>
<dbReference type="SUPFAM" id="SSF56672">
    <property type="entry name" value="DNA/RNA polymerases"/>
    <property type="match status" value="1"/>
</dbReference>
<proteinExistence type="predicted"/>
<organism evidence="3 4">
    <name type="scientific">Sesamum angolense</name>
    <dbReference type="NCBI Taxonomy" id="2727404"/>
    <lineage>
        <taxon>Eukaryota</taxon>
        <taxon>Viridiplantae</taxon>
        <taxon>Streptophyta</taxon>
        <taxon>Embryophyta</taxon>
        <taxon>Tracheophyta</taxon>
        <taxon>Spermatophyta</taxon>
        <taxon>Magnoliopsida</taxon>
        <taxon>eudicotyledons</taxon>
        <taxon>Gunneridae</taxon>
        <taxon>Pentapetalae</taxon>
        <taxon>asterids</taxon>
        <taxon>lamiids</taxon>
        <taxon>Lamiales</taxon>
        <taxon>Pedaliaceae</taxon>
        <taxon>Sesamum</taxon>
    </lineage>
</organism>
<dbReference type="AlphaFoldDB" id="A0AAE2BQH7"/>
<accession>A0AAE2BQH7</accession>
<feature type="domain" description="Retrotransposon Copia-like N-terminal" evidence="2">
    <location>
        <begin position="1"/>
        <end position="41"/>
    </location>
</feature>
<gene>
    <name evidence="3" type="ORF">Sango_1859600</name>
</gene>
<evidence type="ECO:0000313" key="3">
    <source>
        <dbReference type="EMBL" id="KAK4393888.1"/>
    </source>
</evidence>
<reference evidence="3" key="2">
    <citation type="journal article" date="2024" name="Plant">
        <title>Genomic evolution and insights into agronomic trait innovations of Sesamum species.</title>
        <authorList>
            <person name="Miao H."/>
            <person name="Wang L."/>
            <person name="Qu L."/>
            <person name="Liu H."/>
            <person name="Sun Y."/>
            <person name="Le M."/>
            <person name="Wang Q."/>
            <person name="Wei S."/>
            <person name="Zheng Y."/>
            <person name="Lin W."/>
            <person name="Duan Y."/>
            <person name="Cao H."/>
            <person name="Xiong S."/>
            <person name="Wang X."/>
            <person name="Wei L."/>
            <person name="Li C."/>
            <person name="Ma Q."/>
            <person name="Ju M."/>
            <person name="Zhao R."/>
            <person name="Li G."/>
            <person name="Mu C."/>
            <person name="Tian Q."/>
            <person name="Mei H."/>
            <person name="Zhang T."/>
            <person name="Gao T."/>
            <person name="Zhang H."/>
        </authorList>
    </citation>
    <scope>NUCLEOTIDE SEQUENCE</scope>
    <source>
        <strain evidence="3">K16</strain>
    </source>
</reference>
<protein>
    <submittedName>
        <fullName evidence="3">Retrovirus-related Pol polyprotein from transposon RE2</fullName>
    </submittedName>
</protein>
<comment type="caution">
    <text evidence="3">The sequence shown here is derived from an EMBL/GenBank/DDBJ whole genome shotgun (WGS) entry which is preliminary data.</text>
</comment>
<dbReference type="PANTHER" id="PTHR11439">
    <property type="entry name" value="GAG-POL-RELATED RETROTRANSPOSON"/>
    <property type="match status" value="1"/>
</dbReference>
<dbReference type="EMBL" id="JACGWL010000010">
    <property type="protein sequence ID" value="KAK4393888.1"/>
    <property type="molecule type" value="Genomic_DNA"/>
</dbReference>
<dbReference type="Pfam" id="PF07727">
    <property type="entry name" value="RVT_2"/>
    <property type="match status" value="1"/>
</dbReference>
<dbReference type="PANTHER" id="PTHR11439:SF465">
    <property type="entry name" value="REVERSE TRANSCRIPTASE TY1_COPIA-TYPE DOMAIN-CONTAINING PROTEIN"/>
    <property type="match status" value="1"/>
</dbReference>
<dbReference type="CDD" id="cd09272">
    <property type="entry name" value="RNase_HI_RT_Ty1"/>
    <property type="match status" value="1"/>
</dbReference>
<sequence length="752" mass="84086">MVLVSAPLTGNNYLNWSFGVKRALRAKMKLGFIDGTSIKPNANHPHFEQWIRVDSMVTTWILNSISKDIVEAFMYTKSSRNLWLDLEQRYGECNGPQLYQLQREICSMTQGTTPLSSYFTNIKKLWDEMSELKPVPQCTCHGCTCGASKAMTDMASFTQLMQFLMGLSDVFDSVRHQLLVMDPVPSINKAYAMVQSVEKQRQVHMELSESTESAALHVRGGNKFDKRKFTTDKRPQYCVHCDRAGHSKETCFKIHGTPDWYKELQDKRRRDTIPARGFTVDANPMKEIHSETKGELLQELIRLMKTGFHMDSPQGNFAQSDDFAGMNGVFAGYGNNILTSWIVDTGATNHMCASACILTNVSPLPNPTSVHLPDGNTQNLRIISRLAKTVTGQANNWLTLVFKLKLNPDGSVERYKARLVAKGYNQIEGVDYFDSFSPVAKSVTVRIFLALAVSRSWPLLQFDVNNAFLHGSLDEDVYMEPPQGFVGAAPGQVCKLQKSLYGLKQASRQWNLELTTKLLDFGDYLDDLFTIKDLGQAKYFLGLELARSSHGLQVSQHKYLQDILADTSMLAAKPASTPFPLGLKLVLEDGALLPNPNKYRRLIGRLLYLGFTRPDISFAVQQLSQFLQAPRTSHWDAALHVLRYLKGTPSTGLFFSSSSSSQLTAYSDASWASCLDSRRSITGYCIFLGTSLVSWKTKKQATVSRSSAEAEYRSMASTVCSAQLADLFTKSLPVGDFIRFLSKMGLFSHVPS</sequence>
<name>A0AAE2BQH7_9LAMI</name>
<reference evidence="3" key="1">
    <citation type="submission" date="2020-06" db="EMBL/GenBank/DDBJ databases">
        <authorList>
            <person name="Li T."/>
            <person name="Hu X."/>
            <person name="Zhang T."/>
            <person name="Song X."/>
            <person name="Zhang H."/>
            <person name="Dai N."/>
            <person name="Sheng W."/>
            <person name="Hou X."/>
            <person name="Wei L."/>
        </authorList>
    </citation>
    <scope>NUCLEOTIDE SEQUENCE</scope>
    <source>
        <strain evidence="3">K16</strain>
        <tissue evidence="3">Leaf</tissue>
    </source>
</reference>
<evidence type="ECO:0000259" key="1">
    <source>
        <dbReference type="Pfam" id="PF07727"/>
    </source>
</evidence>
<feature type="domain" description="Reverse transcriptase Ty1/copia-type" evidence="1">
    <location>
        <begin position="398"/>
        <end position="521"/>
    </location>
</feature>
<keyword evidence="4" id="KW-1185">Reference proteome</keyword>